<dbReference type="Proteomes" id="UP000014316">
    <property type="component" value="Unassembled WGS sequence"/>
</dbReference>
<dbReference type="PANTHER" id="PTHR48073:SF2">
    <property type="entry name" value="O-SUCCINYLBENZOATE SYNTHASE"/>
    <property type="match status" value="1"/>
</dbReference>
<dbReference type="EMBL" id="ANJW01000994">
    <property type="protein sequence ID" value="EPC48656.1"/>
    <property type="molecule type" value="Genomic_DNA"/>
</dbReference>
<proteinExistence type="predicted"/>
<comment type="caution">
    <text evidence="3">The sequence shown here is derived from an EMBL/GenBank/DDBJ whole genome shotgun (WGS) entry which is preliminary data.</text>
</comment>
<evidence type="ECO:0000313" key="4">
    <source>
        <dbReference type="Proteomes" id="UP000014316"/>
    </source>
</evidence>
<dbReference type="SUPFAM" id="SSF54826">
    <property type="entry name" value="Enolase N-terminal domain-like"/>
    <property type="match status" value="1"/>
</dbReference>
<sequence>MEITAITAFPRQVKLKTPFKLALGELRDITTLIIKIETDDGVTGYGEASPYAPVNGETNETEQAALPVFVNALTGCDPRNLEQVH</sequence>
<feature type="non-terminal residue" evidence="3">
    <location>
        <position position="85"/>
    </location>
</feature>
<evidence type="ECO:0000259" key="2">
    <source>
        <dbReference type="Pfam" id="PF02746"/>
    </source>
</evidence>
<dbReference type="AlphaFoldDB" id="A0A829GC54"/>
<dbReference type="GO" id="GO:0046872">
    <property type="term" value="F:metal ion binding"/>
    <property type="evidence" value="ECO:0007669"/>
    <property type="project" value="UniProtKB-KW"/>
</dbReference>
<accession>A0A829GC54</accession>
<feature type="domain" description="Mandelate racemase/muconate lactonizing enzyme N-terminal" evidence="2">
    <location>
        <begin position="6"/>
        <end position="83"/>
    </location>
</feature>
<gene>
    <name evidence="3" type="ORF">Lpp123_16825</name>
</gene>
<dbReference type="InterPro" id="IPR013341">
    <property type="entry name" value="Mandelate_racemase_N_dom"/>
</dbReference>
<organism evidence="3 4">
    <name type="scientific">Lacticaseibacillus paracasei subsp. paracasei Lpp123</name>
    <dbReference type="NCBI Taxonomy" id="1256201"/>
    <lineage>
        <taxon>Bacteria</taxon>
        <taxon>Bacillati</taxon>
        <taxon>Bacillota</taxon>
        <taxon>Bacilli</taxon>
        <taxon>Lactobacillales</taxon>
        <taxon>Lactobacillaceae</taxon>
        <taxon>Lacticaseibacillus</taxon>
    </lineage>
</organism>
<protein>
    <submittedName>
        <fullName evidence="3">L-alanine-DL-glutamate epimerase/enolase superfamily-like protein</fullName>
    </submittedName>
</protein>
<name>A0A829GC54_LACPA</name>
<dbReference type="InterPro" id="IPR029017">
    <property type="entry name" value="Enolase-like_N"/>
</dbReference>
<dbReference type="Pfam" id="PF02746">
    <property type="entry name" value="MR_MLE_N"/>
    <property type="match status" value="1"/>
</dbReference>
<keyword evidence="1" id="KW-0479">Metal-binding</keyword>
<dbReference type="PANTHER" id="PTHR48073">
    <property type="entry name" value="O-SUCCINYLBENZOATE SYNTHASE-RELATED"/>
    <property type="match status" value="1"/>
</dbReference>
<evidence type="ECO:0000313" key="3">
    <source>
        <dbReference type="EMBL" id="EPC48656.1"/>
    </source>
</evidence>
<dbReference type="Gene3D" id="3.30.390.10">
    <property type="entry name" value="Enolase-like, N-terminal domain"/>
    <property type="match status" value="1"/>
</dbReference>
<reference evidence="3 4" key="1">
    <citation type="journal article" date="2013" name="PLoS ONE">
        <title>Lactobacillus paracasei comparative genomics: towards species pan-genome definition and exploitation of diversity.</title>
        <authorList>
            <person name="Smokvina T."/>
            <person name="Wels M."/>
            <person name="Polka J."/>
            <person name="Chervaux C."/>
            <person name="Brisse S."/>
            <person name="Boekhorst J."/>
            <person name="van Hylckama Vlieg J.E."/>
            <person name="Siezen R.J."/>
        </authorList>
    </citation>
    <scope>NUCLEOTIDE SEQUENCE [LARGE SCALE GENOMIC DNA]</scope>
    <source>
        <strain evidence="3 4">Lpp123</strain>
    </source>
</reference>
<evidence type="ECO:0000256" key="1">
    <source>
        <dbReference type="ARBA" id="ARBA00022723"/>
    </source>
</evidence>